<protein>
    <submittedName>
        <fullName evidence="1">Uncharacterized protein</fullName>
    </submittedName>
</protein>
<accession>A0ABP8DPA2</accession>
<keyword evidence="2" id="KW-1185">Reference proteome</keyword>
<organism evidence="1 2">
    <name type="scientific">Dactylosporangium darangshiense</name>
    <dbReference type="NCBI Taxonomy" id="579108"/>
    <lineage>
        <taxon>Bacteria</taxon>
        <taxon>Bacillati</taxon>
        <taxon>Actinomycetota</taxon>
        <taxon>Actinomycetes</taxon>
        <taxon>Micromonosporales</taxon>
        <taxon>Micromonosporaceae</taxon>
        <taxon>Dactylosporangium</taxon>
    </lineage>
</organism>
<evidence type="ECO:0000313" key="1">
    <source>
        <dbReference type="EMBL" id="GAA4260848.1"/>
    </source>
</evidence>
<dbReference type="EMBL" id="BAABAT010000042">
    <property type="protein sequence ID" value="GAA4260848.1"/>
    <property type="molecule type" value="Genomic_DNA"/>
</dbReference>
<sequence>MAGKMSFVAEDDPLVDAILEHWSACTLPLGQGPRAGTAFFYNELVDSTPEGERVREWWLTADRLTRTKVGEVRLRPDLIKPAGAASDYLAVPDFEKMWSRRSGVAVMRTFFLHEHAAKKGWSWAAAQITEGVAAKAQDVRAVDAQPRRAYALGHVTREPGEPGEQRPLAVATSTIARDPDGVVRWQGSLPDGFAGGPIFVTERQGDRAFRLLCLGLVASPDSNPDVLTFDAIRSLIGELVRPKPPKRGFFRHR</sequence>
<dbReference type="Proteomes" id="UP001500620">
    <property type="component" value="Unassembled WGS sequence"/>
</dbReference>
<name>A0ABP8DPA2_9ACTN</name>
<proteinExistence type="predicted"/>
<gene>
    <name evidence="1" type="ORF">GCM10022255_091160</name>
</gene>
<comment type="caution">
    <text evidence="1">The sequence shown here is derived from an EMBL/GenBank/DDBJ whole genome shotgun (WGS) entry which is preliminary data.</text>
</comment>
<reference evidence="2" key="1">
    <citation type="journal article" date="2019" name="Int. J. Syst. Evol. Microbiol.">
        <title>The Global Catalogue of Microorganisms (GCM) 10K type strain sequencing project: providing services to taxonomists for standard genome sequencing and annotation.</title>
        <authorList>
            <consortium name="The Broad Institute Genomics Platform"/>
            <consortium name="The Broad Institute Genome Sequencing Center for Infectious Disease"/>
            <person name="Wu L."/>
            <person name="Ma J."/>
        </authorList>
    </citation>
    <scope>NUCLEOTIDE SEQUENCE [LARGE SCALE GENOMIC DNA]</scope>
    <source>
        <strain evidence="2">JCM 17441</strain>
    </source>
</reference>
<evidence type="ECO:0000313" key="2">
    <source>
        <dbReference type="Proteomes" id="UP001500620"/>
    </source>
</evidence>